<feature type="binding site" evidence="12">
    <location>
        <begin position="9"/>
        <end position="14"/>
    </location>
    <ligand>
        <name>NADP(+)</name>
        <dbReference type="ChEBI" id="CHEBI:58349"/>
    </ligand>
</feature>
<keyword evidence="5 10" id="KW-0641">Proline biosynthesis</keyword>
<dbReference type="InterPro" id="IPR008927">
    <property type="entry name" value="6-PGluconate_DH-like_C_sf"/>
</dbReference>
<evidence type="ECO:0000256" key="9">
    <source>
        <dbReference type="ARBA" id="ARBA00052690"/>
    </source>
</evidence>
<dbReference type="Gene3D" id="1.10.3730.10">
    <property type="entry name" value="ProC C-terminal domain-like"/>
    <property type="match status" value="1"/>
</dbReference>
<dbReference type="AlphaFoldDB" id="A0AB33Z1J9"/>
<dbReference type="Proteomes" id="UP000015462">
    <property type="component" value="Unassembled WGS sequence"/>
</dbReference>
<accession>A0AB33Z1J9</accession>
<dbReference type="GO" id="GO:0005737">
    <property type="term" value="C:cytoplasm"/>
    <property type="evidence" value="ECO:0007669"/>
    <property type="project" value="UniProtKB-SubCell"/>
</dbReference>
<gene>
    <name evidence="10" type="primary">proC</name>
    <name evidence="16" type="ORF">L196_05855</name>
</gene>
<evidence type="ECO:0000256" key="7">
    <source>
        <dbReference type="ARBA" id="ARBA00023002"/>
    </source>
</evidence>
<dbReference type="PANTHER" id="PTHR11645:SF0">
    <property type="entry name" value="PYRROLINE-5-CARBOXYLATE REDUCTASE 3"/>
    <property type="match status" value="1"/>
</dbReference>
<dbReference type="GO" id="GO:0055129">
    <property type="term" value="P:L-proline biosynthetic process"/>
    <property type="evidence" value="ECO:0007669"/>
    <property type="project" value="UniProtKB-UniRule"/>
</dbReference>
<comment type="caution">
    <text evidence="16">The sequence shown here is derived from an EMBL/GenBank/DDBJ whole genome shotgun (WGS) entry which is preliminary data.</text>
</comment>
<dbReference type="GO" id="GO:0004735">
    <property type="term" value="F:pyrroline-5-carboxylate reductase activity"/>
    <property type="evidence" value="ECO:0007669"/>
    <property type="project" value="UniProtKB-UniRule"/>
</dbReference>
<dbReference type="Pfam" id="PF03807">
    <property type="entry name" value="F420_oxidored"/>
    <property type="match status" value="1"/>
</dbReference>
<evidence type="ECO:0000313" key="17">
    <source>
        <dbReference type="Proteomes" id="UP000015462"/>
    </source>
</evidence>
<dbReference type="InterPro" id="IPR036291">
    <property type="entry name" value="NAD(P)-bd_dom_sf"/>
</dbReference>
<evidence type="ECO:0000256" key="2">
    <source>
        <dbReference type="ARBA" id="ARBA00005525"/>
    </source>
</evidence>
<evidence type="ECO:0000256" key="12">
    <source>
        <dbReference type="PIRSR" id="PIRSR000193-1"/>
    </source>
</evidence>
<evidence type="ECO:0000256" key="3">
    <source>
        <dbReference type="ARBA" id="ARBA00022490"/>
    </source>
</evidence>
<comment type="subcellular location">
    <subcellularLocation>
        <location evidence="10">Cytoplasm</location>
    </subcellularLocation>
</comment>
<dbReference type="InterPro" id="IPR029036">
    <property type="entry name" value="P5CR_dimer"/>
</dbReference>
<dbReference type="SUPFAM" id="SSF51735">
    <property type="entry name" value="NAD(P)-binding Rossmann-fold domains"/>
    <property type="match status" value="1"/>
</dbReference>
<dbReference type="Pfam" id="PF14748">
    <property type="entry name" value="P5CR_dimer"/>
    <property type="match status" value="1"/>
</dbReference>
<dbReference type="HAMAP" id="MF_01925">
    <property type="entry name" value="P5C_reductase"/>
    <property type="match status" value="1"/>
</dbReference>
<comment type="catalytic activity">
    <reaction evidence="8 10">
        <text>L-proline + NAD(+) = (S)-1-pyrroline-5-carboxylate + NADH + 2 H(+)</text>
        <dbReference type="Rhea" id="RHEA:14105"/>
        <dbReference type="ChEBI" id="CHEBI:15378"/>
        <dbReference type="ChEBI" id="CHEBI:17388"/>
        <dbReference type="ChEBI" id="CHEBI:57540"/>
        <dbReference type="ChEBI" id="CHEBI:57945"/>
        <dbReference type="ChEBI" id="CHEBI:60039"/>
        <dbReference type="EC" id="1.5.1.2"/>
    </reaction>
</comment>
<proteinExistence type="inferred from homology"/>
<comment type="similarity">
    <text evidence="2 10 13">Belongs to the pyrroline-5-carboxylate reductase family.</text>
</comment>
<dbReference type="PIRSF" id="PIRSF000193">
    <property type="entry name" value="Pyrrol-5-carb_rd"/>
    <property type="match status" value="1"/>
</dbReference>
<protein>
    <recommendedName>
        <fullName evidence="10 11">Pyrroline-5-carboxylate reductase</fullName>
        <shortName evidence="10">P5C reductase</shortName>
        <shortName evidence="10">P5CR</shortName>
        <ecNumber evidence="10 11">1.5.1.2</ecNumber>
    </recommendedName>
    <alternativeName>
        <fullName evidence="10">PCA reductase</fullName>
    </alternativeName>
</protein>
<dbReference type="NCBIfam" id="TIGR00112">
    <property type="entry name" value="proC"/>
    <property type="match status" value="1"/>
</dbReference>
<feature type="domain" description="Pyrroline-5-carboxylate reductase catalytic N-terminal" evidence="14">
    <location>
        <begin position="5"/>
        <end position="100"/>
    </location>
</feature>
<evidence type="ECO:0000256" key="6">
    <source>
        <dbReference type="ARBA" id="ARBA00022857"/>
    </source>
</evidence>
<organism evidence="16 17">
    <name type="scientific">Cycloclasticus pugetii</name>
    <dbReference type="NCBI Taxonomy" id="34068"/>
    <lineage>
        <taxon>Bacteria</taxon>
        <taxon>Pseudomonadati</taxon>
        <taxon>Pseudomonadota</taxon>
        <taxon>Gammaproteobacteria</taxon>
        <taxon>Thiotrichales</taxon>
        <taxon>Piscirickettsiaceae</taxon>
        <taxon>Cycloclasticus</taxon>
    </lineage>
</organism>
<comment type="pathway">
    <text evidence="1 10 13">Amino-acid biosynthesis; L-proline biosynthesis; L-proline from L-glutamate 5-semialdehyde: step 1/1.</text>
</comment>
<dbReference type="PROSITE" id="PS00521">
    <property type="entry name" value="P5CR"/>
    <property type="match status" value="1"/>
</dbReference>
<dbReference type="RefSeq" id="WP_016390293.1">
    <property type="nucleotide sequence ID" value="NZ_KE646807.1"/>
</dbReference>
<comment type="catalytic activity">
    <reaction evidence="9 10 13">
        <text>L-proline + NADP(+) = (S)-1-pyrroline-5-carboxylate + NADPH + 2 H(+)</text>
        <dbReference type="Rhea" id="RHEA:14109"/>
        <dbReference type="ChEBI" id="CHEBI:15378"/>
        <dbReference type="ChEBI" id="CHEBI:17388"/>
        <dbReference type="ChEBI" id="CHEBI:57783"/>
        <dbReference type="ChEBI" id="CHEBI:58349"/>
        <dbReference type="ChEBI" id="CHEBI:60039"/>
        <dbReference type="EC" id="1.5.1.2"/>
    </reaction>
</comment>
<dbReference type="InterPro" id="IPR053790">
    <property type="entry name" value="P5CR-like_CS"/>
</dbReference>
<dbReference type="EMBL" id="ASHL01000004">
    <property type="protein sequence ID" value="EPD13142.1"/>
    <property type="molecule type" value="Genomic_DNA"/>
</dbReference>
<keyword evidence="4 10" id="KW-0028">Amino-acid biosynthesis</keyword>
<name>A0AB33Z1J9_9GAMM</name>
<evidence type="ECO:0000256" key="5">
    <source>
        <dbReference type="ARBA" id="ARBA00022650"/>
    </source>
</evidence>
<dbReference type="SUPFAM" id="SSF48179">
    <property type="entry name" value="6-phosphogluconate dehydrogenase C-terminal domain-like"/>
    <property type="match status" value="1"/>
</dbReference>
<keyword evidence="3 10" id="KW-0963">Cytoplasm</keyword>
<dbReference type="Gene3D" id="3.40.50.720">
    <property type="entry name" value="NAD(P)-binding Rossmann-like Domain"/>
    <property type="match status" value="1"/>
</dbReference>
<dbReference type="FunFam" id="3.40.50.720:FF:000105">
    <property type="entry name" value="Pyrroline-5-carboxylate reductase"/>
    <property type="match status" value="1"/>
</dbReference>
<evidence type="ECO:0000256" key="11">
    <source>
        <dbReference type="NCBIfam" id="TIGR00112"/>
    </source>
</evidence>
<evidence type="ECO:0000256" key="1">
    <source>
        <dbReference type="ARBA" id="ARBA00005205"/>
    </source>
</evidence>
<evidence type="ECO:0000256" key="13">
    <source>
        <dbReference type="RuleBase" id="RU003903"/>
    </source>
</evidence>
<evidence type="ECO:0000256" key="8">
    <source>
        <dbReference type="ARBA" id="ARBA00050547"/>
    </source>
</evidence>
<sequence>MNTKQIGFIGGGNMASSLIGGLVSNGYPADKLTVVDLDSEKLSYLNQTFGVNTLQDSKELATKADVLVLAIKPQHMQSVAQDLGQAIQDKSPVVVSIAAGIRVEALDRWLGGHVPIVRCMPNTPALVKTGATGLYANAQVTENQKDLVESLLRAVGVTVWVEEEHELDAVTALSGSGPAYFFMIMEALEAAGIKAGLSQKTAQLLTQETALGAAKMALESSEPASVLRQRVTSPGGTTERAIGILEEQGLRDILQAALLGAKERSIELSDELGNN</sequence>
<dbReference type="PANTHER" id="PTHR11645">
    <property type="entry name" value="PYRROLINE-5-CARBOXYLATE REDUCTASE"/>
    <property type="match status" value="1"/>
</dbReference>
<keyword evidence="7 10" id="KW-0560">Oxidoreductase</keyword>
<feature type="domain" description="Pyrroline-5-carboxylate reductase dimerisation" evidence="15">
    <location>
        <begin position="164"/>
        <end position="268"/>
    </location>
</feature>
<evidence type="ECO:0000313" key="16">
    <source>
        <dbReference type="EMBL" id="EPD13142.1"/>
    </source>
</evidence>
<evidence type="ECO:0000256" key="10">
    <source>
        <dbReference type="HAMAP-Rule" id="MF_01925"/>
    </source>
</evidence>
<evidence type="ECO:0000259" key="15">
    <source>
        <dbReference type="Pfam" id="PF14748"/>
    </source>
</evidence>
<dbReference type="InterPro" id="IPR000304">
    <property type="entry name" value="Pyrroline-COOH_reductase"/>
</dbReference>
<dbReference type="FunFam" id="1.10.3730.10:FF:000001">
    <property type="entry name" value="Pyrroline-5-carboxylate reductase"/>
    <property type="match status" value="1"/>
</dbReference>
<evidence type="ECO:0000259" key="14">
    <source>
        <dbReference type="Pfam" id="PF03807"/>
    </source>
</evidence>
<keyword evidence="17" id="KW-1185">Reference proteome</keyword>
<dbReference type="EC" id="1.5.1.2" evidence="10 11"/>
<evidence type="ECO:0000256" key="4">
    <source>
        <dbReference type="ARBA" id="ARBA00022605"/>
    </source>
</evidence>
<comment type="function">
    <text evidence="10">Catalyzes the reduction of 1-pyrroline-5-carboxylate (PCA) to L-proline.</text>
</comment>
<reference evidence="16 17" key="1">
    <citation type="journal article" date="2013" name="Genome Announc.">
        <title>Genome Sequence of the Pyrene- and Fluoranthene-Degrading Bacterium Cycloclasticus sp. Strain PY97M.</title>
        <authorList>
            <person name="Cui Z."/>
            <person name="Xu G."/>
            <person name="Li Q."/>
            <person name="Gao W."/>
            <person name="Zheng L."/>
        </authorList>
    </citation>
    <scope>NUCLEOTIDE SEQUENCE [LARGE SCALE GENOMIC DNA]</scope>
    <source>
        <strain evidence="16 17">PY97M</strain>
    </source>
</reference>
<keyword evidence="6 10" id="KW-0521">NADP</keyword>
<feature type="binding site" evidence="12">
    <location>
        <begin position="70"/>
        <end position="73"/>
    </location>
    <ligand>
        <name>NADP(+)</name>
        <dbReference type="ChEBI" id="CHEBI:58349"/>
    </ligand>
</feature>
<dbReference type="InterPro" id="IPR028939">
    <property type="entry name" value="P5C_Rdtase_cat_N"/>
</dbReference>